<dbReference type="AlphaFoldDB" id="A0AAD7BWC4"/>
<dbReference type="Proteomes" id="UP001221142">
    <property type="component" value="Unassembled WGS sequence"/>
</dbReference>
<dbReference type="GO" id="GO:0005737">
    <property type="term" value="C:cytoplasm"/>
    <property type="evidence" value="ECO:0007669"/>
    <property type="project" value="TreeGrafter"/>
</dbReference>
<dbReference type="PANTHER" id="PTHR14614:SF162">
    <property type="entry name" value="EXPRESSED PROTEIN"/>
    <property type="match status" value="1"/>
</dbReference>
<organism evidence="1 2">
    <name type="scientific">Roridomyces roridus</name>
    <dbReference type="NCBI Taxonomy" id="1738132"/>
    <lineage>
        <taxon>Eukaryota</taxon>
        <taxon>Fungi</taxon>
        <taxon>Dikarya</taxon>
        <taxon>Basidiomycota</taxon>
        <taxon>Agaricomycotina</taxon>
        <taxon>Agaricomycetes</taxon>
        <taxon>Agaricomycetidae</taxon>
        <taxon>Agaricales</taxon>
        <taxon>Marasmiineae</taxon>
        <taxon>Mycenaceae</taxon>
        <taxon>Roridomyces</taxon>
    </lineage>
</organism>
<dbReference type="InterPro" id="IPR029063">
    <property type="entry name" value="SAM-dependent_MTases_sf"/>
</dbReference>
<keyword evidence="2" id="KW-1185">Reference proteome</keyword>
<protein>
    <recommendedName>
        <fullName evidence="3">Methyltransferase-domain-containing protein</fullName>
    </recommendedName>
</protein>
<comment type="caution">
    <text evidence="1">The sequence shown here is derived from an EMBL/GenBank/DDBJ whole genome shotgun (WGS) entry which is preliminary data.</text>
</comment>
<dbReference type="PANTHER" id="PTHR14614">
    <property type="entry name" value="HEPATOCELLULAR CARCINOMA-ASSOCIATED ANTIGEN"/>
    <property type="match status" value="1"/>
</dbReference>
<dbReference type="SUPFAM" id="SSF53335">
    <property type="entry name" value="S-adenosyl-L-methionine-dependent methyltransferases"/>
    <property type="match status" value="1"/>
</dbReference>
<dbReference type="GO" id="GO:0008757">
    <property type="term" value="F:S-adenosylmethionine-dependent methyltransferase activity"/>
    <property type="evidence" value="ECO:0007669"/>
    <property type="project" value="UniProtKB-ARBA"/>
</dbReference>
<proteinExistence type="predicted"/>
<evidence type="ECO:0000313" key="1">
    <source>
        <dbReference type="EMBL" id="KAJ7632563.1"/>
    </source>
</evidence>
<name>A0AAD7BWC4_9AGAR</name>
<accession>A0AAD7BWC4</accession>
<evidence type="ECO:0000313" key="2">
    <source>
        <dbReference type="Proteomes" id="UP001221142"/>
    </source>
</evidence>
<dbReference type="EMBL" id="JARKIF010000008">
    <property type="protein sequence ID" value="KAJ7632563.1"/>
    <property type="molecule type" value="Genomic_DNA"/>
</dbReference>
<dbReference type="InterPro" id="IPR019410">
    <property type="entry name" value="Methyltransf_16"/>
</dbReference>
<gene>
    <name evidence="1" type="ORF">FB45DRAFT_912775</name>
</gene>
<evidence type="ECO:0008006" key="3">
    <source>
        <dbReference type="Google" id="ProtNLM"/>
    </source>
</evidence>
<reference evidence="1" key="1">
    <citation type="submission" date="2023-03" db="EMBL/GenBank/DDBJ databases">
        <title>Massive genome expansion in bonnet fungi (Mycena s.s.) driven by repeated elements and novel gene families across ecological guilds.</title>
        <authorList>
            <consortium name="Lawrence Berkeley National Laboratory"/>
            <person name="Harder C.B."/>
            <person name="Miyauchi S."/>
            <person name="Viragh M."/>
            <person name="Kuo A."/>
            <person name="Thoen E."/>
            <person name="Andreopoulos B."/>
            <person name="Lu D."/>
            <person name="Skrede I."/>
            <person name="Drula E."/>
            <person name="Henrissat B."/>
            <person name="Morin E."/>
            <person name="Kohler A."/>
            <person name="Barry K."/>
            <person name="LaButti K."/>
            <person name="Morin E."/>
            <person name="Salamov A."/>
            <person name="Lipzen A."/>
            <person name="Mereny Z."/>
            <person name="Hegedus B."/>
            <person name="Baldrian P."/>
            <person name="Stursova M."/>
            <person name="Weitz H."/>
            <person name="Taylor A."/>
            <person name="Grigoriev I.V."/>
            <person name="Nagy L.G."/>
            <person name="Martin F."/>
            <person name="Kauserud H."/>
        </authorList>
    </citation>
    <scope>NUCLEOTIDE SEQUENCE</scope>
    <source>
        <strain evidence="1">9284</strain>
    </source>
</reference>
<dbReference type="Gene3D" id="3.40.50.150">
    <property type="entry name" value="Vaccinia Virus protein VP39"/>
    <property type="match status" value="1"/>
</dbReference>
<dbReference type="GO" id="GO:0005634">
    <property type="term" value="C:nucleus"/>
    <property type="evidence" value="ECO:0007669"/>
    <property type="project" value="TreeGrafter"/>
</dbReference>
<sequence>MTSGCTEPMHVGGIGLIPLSLAHLGCNVITSDLPSVISACLGDNIEQNLSLLPPTAGQISVRELDWTIPPQLWAWDNDTVIASPTHTPSAGQQQPTFDLVVSSDTIYSSDLIEPFLRTLHALCTAASGARAPVALICLERRDPALIDETLDKAKERGFTVTRVPPHKVSKALRKSGAQWEKADWEGVELWKLVLK</sequence>